<evidence type="ECO:0000256" key="22">
    <source>
        <dbReference type="PIRNR" id="PIRNR038146"/>
    </source>
</evidence>
<comment type="similarity">
    <text evidence="3 22">Belongs to the protein kinase superfamily. RIO-type Ser/Thr kinase family.</text>
</comment>
<dbReference type="InterPro" id="IPR051272">
    <property type="entry name" value="RIO-type_Ser/Thr_kinase"/>
</dbReference>
<evidence type="ECO:0000256" key="4">
    <source>
        <dbReference type="ARBA" id="ARBA00012513"/>
    </source>
</evidence>
<evidence type="ECO:0000256" key="21">
    <source>
        <dbReference type="ARBA" id="ARBA00068351"/>
    </source>
</evidence>
<comment type="subunit">
    <text evidence="20">Interacts with CASP10. Interacts with IRF3; RIOK3 probably mediates the interaction of TBK1 with IRF3. Associated with 40S pre-ribosomal particles.</text>
</comment>
<comment type="catalytic activity">
    <reaction evidence="18 22">
        <text>L-threonyl-[protein] + ATP = O-phospho-L-threonyl-[protein] + ADP + H(+)</text>
        <dbReference type="Rhea" id="RHEA:46608"/>
        <dbReference type="Rhea" id="RHEA-COMP:11060"/>
        <dbReference type="Rhea" id="RHEA-COMP:11605"/>
        <dbReference type="ChEBI" id="CHEBI:15378"/>
        <dbReference type="ChEBI" id="CHEBI:30013"/>
        <dbReference type="ChEBI" id="CHEBI:30616"/>
        <dbReference type="ChEBI" id="CHEBI:61977"/>
        <dbReference type="ChEBI" id="CHEBI:456216"/>
        <dbReference type="EC" id="2.7.11.1"/>
    </reaction>
</comment>
<comment type="catalytic activity">
    <reaction evidence="19 22">
        <text>L-seryl-[protein] + ATP = O-phospho-L-seryl-[protein] + ADP + H(+)</text>
        <dbReference type="Rhea" id="RHEA:17989"/>
        <dbReference type="Rhea" id="RHEA-COMP:9863"/>
        <dbReference type="Rhea" id="RHEA-COMP:11604"/>
        <dbReference type="ChEBI" id="CHEBI:15378"/>
        <dbReference type="ChEBI" id="CHEBI:29999"/>
        <dbReference type="ChEBI" id="CHEBI:30616"/>
        <dbReference type="ChEBI" id="CHEBI:83421"/>
        <dbReference type="ChEBI" id="CHEBI:456216"/>
        <dbReference type="EC" id="2.7.11.1"/>
    </reaction>
</comment>
<evidence type="ECO:0000256" key="17">
    <source>
        <dbReference type="ARBA" id="ARBA00023118"/>
    </source>
</evidence>
<dbReference type="InterPro" id="IPR018935">
    <property type="entry name" value="RIO_kinase_CS"/>
</dbReference>
<keyword evidence="14" id="KW-0067">ATP-binding</keyword>
<protein>
    <recommendedName>
        <fullName evidence="21 22">Serine/threonine-protein kinase RIO3</fullName>
        <ecNumber evidence="4 22">2.7.11.1</ecNumber>
    </recommendedName>
</protein>
<dbReference type="InterPro" id="IPR017406">
    <property type="entry name" value="Ser/Thr_kinase_Rio3"/>
</dbReference>
<comment type="subcellular location">
    <subcellularLocation>
        <location evidence="2">Cytoplasm</location>
    </subcellularLocation>
</comment>
<evidence type="ECO:0000313" key="25">
    <source>
        <dbReference type="Proteomes" id="UP001152888"/>
    </source>
</evidence>
<dbReference type="EMBL" id="CAKOFQ010007281">
    <property type="protein sequence ID" value="CAH1997302.1"/>
    <property type="molecule type" value="Genomic_DNA"/>
</dbReference>
<keyword evidence="8" id="KW-0597">Phosphoprotein</keyword>
<evidence type="ECO:0000256" key="20">
    <source>
        <dbReference type="ARBA" id="ARBA00064322"/>
    </source>
</evidence>
<evidence type="ECO:0000256" key="2">
    <source>
        <dbReference type="ARBA" id="ARBA00004496"/>
    </source>
</evidence>
<dbReference type="InterPro" id="IPR018934">
    <property type="entry name" value="RIO_dom"/>
</dbReference>
<keyword evidence="16" id="KW-0391">Immunity</keyword>
<sequence length="539" mass="62363">MSCPWAKIEKPEPVNLTDVMSEELAREMQEKEYKKLQASALDTTEAEQEAITSVENLLPSCSVSVDDDEMIAKMLQIQFDKEYDEYLALTERKYNGGSKVSVSFENYKRTPLNPDFESDTEEEEIIDVSERKFWDRFEHLEKEYASIPPCGYKVEQNGNVVTKHDMTMSGRKNACKLMSFPPEFQTGDGENFDLKISNKVFNSLKMYSFKEQARRYKIHDRKEDHATAEFGMDEHTRLLIYKLINKQLLERVDGVVSIGKEAVVLHAETDPCCPDTTPDTALPKECAIKVFKTVLSEFKDRDKYIKDDRRFKDRMGKQTTTRKIVHLWAEKEMANLSRMQKVGLRCPQVVKLKNHVLIMSFIGENNVPAPKLKDADLDEDDAKRAYKEVIESMRTLYQNANLIHADLSEYNILYHNKHCYFIDVSQAVEPCHENAFFFLMRDCENISKFFSKLLPDVMTGAQIFRYVSDVDFGDRMKWLEIASSKKMKPHLMDRPGKDQSTYNFESVWEKVASGELKVPEVPDKTFVEVQPPVVDPPQS</sequence>
<dbReference type="PROSITE" id="PS01245">
    <property type="entry name" value="RIO1"/>
    <property type="match status" value="1"/>
</dbReference>
<evidence type="ECO:0000256" key="12">
    <source>
        <dbReference type="ARBA" id="ARBA00022741"/>
    </source>
</evidence>
<dbReference type="GO" id="GO:0004674">
    <property type="term" value="F:protein serine/threonine kinase activity"/>
    <property type="evidence" value="ECO:0007669"/>
    <property type="project" value="UniProtKB-UniRule"/>
</dbReference>
<dbReference type="SMART" id="SM00090">
    <property type="entry name" value="RIO"/>
    <property type="match status" value="1"/>
</dbReference>
<name>A0A9P0PTH9_ACAOB</name>
<evidence type="ECO:0000256" key="19">
    <source>
        <dbReference type="ARBA" id="ARBA00048679"/>
    </source>
</evidence>
<dbReference type="GO" id="GO:0005737">
    <property type="term" value="C:cytoplasm"/>
    <property type="evidence" value="ECO:0007669"/>
    <property type="project" value="UniProtKB-SubCell"/>
</dbReference>
<evidence type="ECO:0000256" key="10">
    <source>
        <dbReference type="ARBA" id="ARBA00022679"/>
    </source>
</evidence>
<dbReference type="InterPro" id="IPR011009">
    <property type="entry name" value="Kinase-like_dom_sf"/>
</dbReference>
<dbReference type="GO" id="GO:0045087">
    <property type="term" value="P:innate immune response"/>
    <property type="evidence" value="ECO:0007669"/>
    <property type="project" value="UniProtKB-KW"/>
</dbReference>
<keyword evidence="15 22" id="KW-0460">Magnesium</keyword>
<evidence type="ECO:0000256" key="14">
    <source>
        <dbReference type="ARBA" id="ARBA00022840"/>
    </source>
</evidence>
<evidence type="ECO:0000256" key="6">
    <source>
        <dbReference type="ARBA" id="ARBA00022517"/>
    </source>
</evidence>
<dbReference type="Proteomes" id="UP001152888">
    <property type="component" value="Unassembled WGS sequence"/>
</dbReference>
<evidence type="ECO:0000256" key="15">
    <source>
        <dbReference type="ARBA" id="ARBA00022842"/>
    </source>
</evidence>
<keyword evidence="9" id="KW-0399">Innate immunity</keyword>
<dbReference type="GO" id="GO:0042254">
    <property type="term" value="P:ribosome biogenesis"/>
    <property type="evidence" value="ECO:0007669"/>
    <property type="project" value="UniProtKB-KW"/>
</dbReference>
<organism evidence="24 25">
    <name type="scientific">Acanthoscelides obtectus</name>
    <name type="common">Bean weevil</name>
    <name type="synonym">Bruchus obtectus</name>
    <dbReference type="NCBI Taxonomy" id="200917"/>
    <lineage>
        <taxon>Eukaryota</taxon>
        <taxon>Metazoa</taxon>
        <taxon>Ecdysozoa</taxon>
        <taxon>Arthropoda</taxon>
        <taxon>Hexapoda</taxon>
        <taxon>Insecta</taxon>
        <taxon>Pterygota</taxon>
        <taxon>Neoptera</taxon>
        <taxon>Endopterygota</taxon>
        <taxon>Coleoptera</taxon>
        <taxon>Polyphaga</taxon>
        <taxon>Cucujiformia</taxon>
        <taxon>Chrysomeloidea</taxon>
        <taxon>Chrysomelidae</taxon>
        <taxon>Bruchinae</taxon>
        <taxon>Bruchini</taxon>
        <taxon>Acanthoscelides</taxon>
    </lineage>
</organism>
<evidence type="ECO:0000313" key="24">
    <source>
        <dbReference type="EMBL" id="CAH1997302.1"/>
    </source>
</evidence>
<keyword evidence="11 22" id="KW-0479">Metal-binding</keyword>
<dbReference type="Pfam" id="PF01163">
    <property type="entry name" value="RIO1"/>
    <property type="match status" value="1"/>
</dbReference>
<evidence type="ECO:0000256" key="16">
    <source>
        <dbReference type="ARBA" id="ARBA00022859"/>
    </source>
</evidence>
<evidence type="ECO:0000259" key="23">
    <source>
        <dbReference type="SMART" id="SM00090"/>
    </source>
</evidence>
<comment type="cofactor">
    <cofactor evidence="1 22">
        <name>Mg(2+)</name>
        <dbReference type="ChEBI" id="CHEBI:18420"/>
    </cofactor>
</comment>
<keyword evidence="25" id="KW-1185">Reference proteome</keyword>
<reference evidence="24" key="1">
    <citation type="submission" date="2022-03" db="EMBL/GenBank/DDBJ databases">
        <authorList>
            <person name="Sayadi A."/>
        </authorList>
    </citation>
    <scope>NUCLEOTIDE SEQUENCE</scope>
</reference>
<dbReference type="GO" id="GO:0005524">
    <property type="term" value="F:ATP binding"/>
    <property type="evidence" value="ECO:0007669"/>
    <property type="project" value="UniProtKB-UniRule"/>
</dbReference>
<dbReference type="PIRSF" id="PIRSF038146">
    <property type="entry name" value="Ser/Thr_PK_RIO3"/>
    <property type="match status" value="1"/>
</dbReference>
<dbReference type="PANTHER" id="PTHR45723">
    <property type="entry name" value="SERINE/THREONINE-PROTEIN KINASE RIO1"/>
    <property type="match status" value="1"/>
</dbReference>
<keyword evidence="13 22" id="KW-0418">Kinase</keyword>
<evidence type="ECO:0000256" key="3">
    <source>
        <dbReference type="ARBA" id="ARBA00009196"/>
    </source>
</evidence>
<keyword evidence="6" id="KW-0690">Ribosome biogenesis</keyword>
<evidence type="ECO:0000256" key="9">
    <source>
        <dbReference type="ARBA" id="ARBA00022588"/>
    </source>
</evidence>
<dbReference type="OrthoDB" id="205248at2759"/>
<dbReference type="GO" id="GO:0051607">
    <property type="term" value="P:defense response to virus"/>
    <property type="evidence" value="ECO:0007669"/>
    <property type="project" value="UniProtKB-KW"/>
</dbReference>
<evidence type="ECO:0000256" key="8">
    <source>
        <dbReference type="ARBA" id="ARBA00022553"/>
    </source>
</evidence>
<feature type="domain" description="RIO kinase" evidence="23">
    <location>
        <begin position="221"/>
        <end position="469"/>
    </location>
</feature>
<evidence type="ECO:0000256" key="11">
    <source>
        <dbReference type="ARBA" id="ARBA00022723"/>
    </source>
</evidence>
<dbReference type="Gene3D" id="1.10.510.10">
    <property type="entry name" value="Transferase(Phosphotransferase) domain 1"/>
    <property type="match status" value="1"/>
</dbReference>
<dbReference type="SUPFAM" id="SSF56112">
    <property type="entry name" value="Protein kinase-like (PK-like)"/>
    <property type="match status" value="1"/>
</dbReference>
<comment type="caution">
    <text evidence="24">The sequence shown here is derived from an EMBL/GenBank/DDBJ whole genome shotgun (WGS) entry which is preliminary data.</text>
</comment>
<keyword evidence="5" id="KW-0963">Cytoplasm</keyword>
<evidence type="ECO:0000256" key="1">
    <source>
        <dbReference type="ARBA" id="ARBA00001946"/>
    </source>
</evidence>
<evidence type="ECO:0000256" key="7">
    <source>
        <dbReference type="ARBA" id="ARBA00022527"/>
    </source>
</evidence>
<dbReference type="Gene3D" id="3.30.200.20">
    <property type="entry name" value="Phosphorylase Kinase, domain 1"/>
    <property type="match status" value="1"/>
</dbReference>
<evidence type="ECO:0000256" key="13">
    <source>
        <dbReference type="ARBA" id="ARBA00022777"/>
    </source>
</evidence>
<evidence type="ECO:0000256" key="18">
    <source>
        <dbReference type="ARBA" id="ARBA00047899"/>
    </source>
</evidence>
<dbReference type="AlphaFoldDB" id="A0A9P0PTH9"/>
<accession>A0A9P0PTH9</accession>
<gene>
    <name evidence="24" type="ORF">ACAOBT_LOCUS23660</name>
</gene>
<keyword evidence="17" id="KW-0051">Antiviral defense</keyword>
<evidence type="ECO:0000256" key="5">
    <source>
        <dbReference type="ARBA" id="ARBA00022490"/>
    </source>
</evidence>
<dbReference type="InterPro" id="IPR000687">
    <property type="entry name" value="RIO_kinase"/>
</dbReference>
<proteinExistence type="inferred from homology"/>
<dbReference type="GO" id="GO:0046872">
    <property type="term" value="F:metal ion binding"/>
    <property type="evidence" value="ECO:0007669"/>
    <property type="project" value="UniProtKB-UniRule"/>
</dbReference>
<dbReference type="EC" id="2.7.11.1" evidence="4 22"/>
<keyword evidence="12 22" id="KW-0547">Nucleotide-binding</keyword>
<dbReference type="FunFam" id="3.30.200.20:FF:000200">
    <property type="entry name" value="Serine/threonine-protein kinase RIO3"/>
    <property type="match status" value="1"/>
</dbReference>
<keyword evidence="7 22" id="KW-0723">Serine/threonine-protein kinase</keyword>
<keyword evidence="10 22" id="KW-0808">Transferase</keyword>